<dbReference type="KEGG" id="ache:ACHE_50364S"/>
<accession>A0A7R7ZPX0</accession>
<dbReference type="Proteomes" id="UP000637239">
    <property type="component" value="Chromosome 5"/>
</dbReference>
<feature type="compositionally biased region" description="Basic and acidic residues" evidence="1">
    <location>
        <begin position="24"/>
        <end position="63"/>
    </location>
</feature>
<proteinExistence type="predicted"/>
<feature type="region of interest" description="Disordered" evidence="1">
    <location>
        <begin position="1"/>
        <end position="63"/>
    </location>
</feature>
<evidence type="ECO:0000313" key="2">
    <source>
        <dbReference type="EMBL" id="BCR89166.1"/>
    </source>
</evidence>
<name>A0A7R7ZPX0_ASPCH</name>
<reference evidence="2" key="1">
    <citation type="submission" date="2021-01" db="EMBL/GenBank/DDBJ databases">
        <authorList>
            <consortium name="Aspergillus chevalieri M1 genome sequencing consortium"/>
            <person name="Kazuki M."/>
            <person name="Futagami T."/>
        </authorList>
    </citation>
    <scope>NUCLEOTIDE SEQUENCE</scope>
    <source>
        <strain evidence="2">M1</strain>
    </source>
</reference>
<sequence length="139" mass="15783">MPLRELRAGTQTSSLPGGASLHSHGKEPDLNDKFYHCDPVEDASQRHRAHRDEVYEHQEREQHQQVAAQQVVLTLASKEERRQQDELLYAGLLGRLSAVYKQALPVIYVRPTPRVASTSQSEQGEWQVMSRRGGERGGW</sequence>
<dbReference type="AlphaFoldDB" id="A0A7R7ZPX0"/>
<evidence type="ECO:0000313" key="3">
    <source>
        <dbReference type="Proteomes" id="UP000637239"/>
    </source>
</evidence>
<protein>
    <submittedName>
        <fullName evidence="2">Uncharacterized protein</fullName>
    </submittedName>
</protein>
<feature type="region of interest" description="Disordered" evidence="1">
    <location>
        <begin position="115"/>
        <end position="139"/>
    </location>
</feature>
<feature type="compositionally biased region" description="Polar residues" evidence="1">
    <location>
        <begin position="115"/>
        <end position="124"/>
    </location>
</feature>
<gene>
    <name evidence="2" type="ORF">ACHE_50364S</name>
</gene>
<dbReference type="GeneID" id="66983524"/>
<keyword evidence="3" id="KW-1185">Reference proteome</keyword>
<dbReference type="RefSeq" id="XP_043137688.1">
    <property type="nucleotide sequence ID" value="XM_043280072.1"/>
</dbReference>
<dbReference type="EMBL" id="AP024420">
    <property type="protein sequence ID" value="BCR89166.1"/>
    <property type="molecule type" value="Genomic_DNA"/>
</dbReference>
<organism evidence="2 3">
    <name type="scientific">Aspergillus chevalieri</name>
    <name type="common">Eurotium chevalieri</name>
    <dbReference type="NCBI Taxonomy" id="182096"/>
    <lineage>
        <taxon>Eukaryota</taxon>
        <taxon>Fungi</taxon>
        <taxon>Dikarya</taxon>
        <taxon>Ascomycota</taxon>
        <taxon>Pezizomycotina</taxon>
        <taxon>Eurotiomycetes</taxon>
        <taxon>Eurotiomycetidae</taxon>
        <taxon>Eurotiales</taxon>
        <taxon>Aspergillaceae</taxon>
        <taxon>Aspergillus</taxon>
        <taxon>Aspergillus subgen. Aspergillus</taxon>
    </lineage>
</organism>
<reference evidence="2" key="2">
    <citation type="submission" date="2021-02" db="EMBL/GenBank/DDBJ databases">
        <title>Aspergillus chevalieri M1 genome sequence.</title>
        <authorList>
            <person name="Kadooka C."/>
            <person name="Mori K."/>
            <person name="Futagami T."/>
        </authorList>
    </citation>
    <scope>NUCLEOTIDE SEQUENCE</scope>
    <source>
        <strain evidence="2">M1</strain>
    </source>
</reference>
<evidence type="ECO:0000256" key="1">
    <source>
        <dbReference type="SAM" id="MobiDB-lite"/>
    </source>
</evidence>